<evidence type="ECO:0000256" key="2">
    <source>
        <dbReference type="ARBA" id="ARBA00008566"/>
    </source>
</evidence>
<keyword evidence="3" id="KW-0813">Transport</keyword>
<keyword evidence="5 8" id="KW-0812">Transmembrane</keyword>
<proteinExistence type="inferred from homology"/>
<organism evidence="9 10">
    <name type="scientific">Friedmanniomyces endolithicus</name>
    <dbReference type="NCBI Taxonomy" id="329885"/>
    <lineage>
        <taxon>Eukaryota</taxon>
        <taxon>Fungi</taxon>
        <taxon>Dikarya</taxon>
        <taxon>Ascomycota</taxon>
        <taxon>Pezizomycotina</taxon>
        <taxon>Dothideomycetes</taxon>
        <taxon>Dothideomycetidae</taxon>
        <taxon>Mycosphaerellales</taxon>
        <taxon>Teratosphaeriaceae</taxon>
        <taxon>Friedmanniomyces</taxon>
    </lineage>
</organism>
<dbReference type="AlphaFoldDB" id="A0A4U0U0R1"/>
<evidence type="ECO:0000256" key="3">
    <source>
        <dbReference type="ARBA" id="ARBA00022448"/>
    </source>
</evidence>
<dbReference type="PANTHER" id="PTHR31686:SF3">
    <property type="entry name" value="ACID TRANSPORT PROTEIN, PUTATIVE (AFU_ORTHOLOGUE AFUA_4G09410)-RELATED"/>
    <property type="match status" value="1"/>
</dbReference>
<comment type="subcellular location">
    <subcellularLocation>
        <location evidence="1">Cell membrane</location>
        <topology evidence="1">Multi-pass membrane protein</topology>
    </subcellularLocation>
</comment>
<keyword evidence="7 8" id="KW-0472">Membrane</keyword>
<evidence type="ECO:0000313" key="9">
    <source>
        <dbReference type="EMBL" id="TKA28274.1"/>
    </source>
</evidence>
<evidence type="ECO:0000313" key="10">
    <source>
        <dbReference type="Proteomes" id="UP000310066"/>
    </source>
</evidence>
<sequence>MAVYVMYWINVITAASACRGVPHVLTKLEAHGIDAVAPRSFLPLIAALMLAAGGGVLCRYSELGADLPVPVIILPYIFIGMAQPLSIAFDSVFVDRLFDKAYPAQQKVYRIMILCEPPPQASFPLQDK</sequence>
<evidence type="ECO:0000256" key="7">
    <source>
        <dbReference type="ARBA" id="ARBA00023136"/>
    </source>
</evidence>
<gene>
    <name evidence="9" type="ORF">B0A54_17125</name>
</gene>
<keyword evidence="4" id="KW-1003">Cell membrane</keyword>
<dbReference type="InterPro" id="IPR004695">
    <property type="entry name" value="SLAC1/Mae1/Ssu1/TehA"/>
</dbReference>
<evidence type="ECO:0000256" key="5">
    <source>
        <dbReference type="ARBA" id="ARBA00022692"/>
    </source>
</evidence>
<dbReference type="PANTHER" id="PTHR31686">
    <property type="match status" value="1"/>
</dbReference>
<feature type="transmembrane region" description="Helical" evidence="8">
    <location>
        <begin position="41"/>
        <end position="60"/>
    </location>
</feature>
<evidence type="ECO:0000256" key="4">
    <source>
        <dbReference type="ARBA" id="ARBA00022475"/>
    </source>
</evidence>
<comment type="caution">
    <text evidence="9">The sequence shown here is derived from an EMBL/GenBank/DDBJ whole genome shotgun (WGS) entry which is preliminary data.</text>
</comment>
<evidence type="ECO:0000256" key="6">
    <source>
        <dbReference type="ARBA" id="ARBA00022989"/>
    </source>
</evidence>
<feature type="transmembrane region" description="Helical" evidence="8">
    <location>
        <begin position="67"/>
        <end position="89"/>
    </location>
</feature>
<dbReference type="InterPro" id="IPR038665">
    <property type="entry name" value="Voltage-dep_anion_channel_sf"/>
</dbReference>
<name>A0A4U0U0R1_9PEZI</name>
<protein>
    <submittedName>
        <fullName evidence="9">Uncharacterized protein</fullName>
    </submittedName>
</protein>
<evidence type="ECO:0000256" key="8">
    <source>
        <dbReference type="SAM" id="Phobius"/>
    </source>
</evidence>
<dbReference type="Gene3D" id="1.50.10.150">
    <property type="entry name" value="Voltage-dependent anion channel"/>
    <property type="match status" value="1"/>
</dbReference>
<dbReference type="OrthoDB" id="2901184at2759"/>
<dbReference type="Proteomes" id="UP000310066">
    <property type="component" value="Unassembled WGS sequence"/>
</dbReference>
<dbReference type="Pfam" id="PF03595">
    <property type="entry name" value="SLAC1"/>
    <property type="match status" value="1"/>
</dbReference>
<keyword evidence="6 8" id="KW-1133">Transmembrane helix</keyword>
<dbReference type="InterPro" id="IPR051629">
    <property type="entry name" value="Sulfite_efflux_TDT"/>
</dbReference>
<reference evidence="9 10" key="1">
    <citation type="submission" date="2017-03" db="EMBL/GenBank/DDBJ databases">
        <title>Genomes of endolithic fungi from Antarctica.</title>
        <authorList>
            <person name="Coleine C."/>
            <person name="Masonjones S."/>
            <person name="Stajich J.E."/>
        </authorList>
    </citation>
    <scope>NUCLEOTIDE SEQUENCE [LARGE SCALE GENOMIC DNA]</scope>
    <source>
        <strain evidence="9 10">CCFEE 5311</strain>
    </source>
</reference>
<dbReference type="GO" id="GO:0000319">
    <property type="term" value="F:sulfite transmembrane transporter activity"/>
    <property type="evidence" value="ECO:0007669"/>
    <property type="project" value="TreeGrafter"/>
</dbReference>
<evidence type="ECO:0000256" key="1">
    <source>
        <dbReference type="ARBA" id="ARBA00004651"/>
    </source>
</evidence>
<accession>A0A4U0U0R1</accession>
<dbReference type="EMBL" id="NAJP01000119">
    <property type="protein sequence ID" value="TKA28274.1"/>
    <property type="molecule type" value="Genomic_DNA"/>
</dbReference>
<dbReference type="GO" id="GO:0005886">
    <property type="term" value="C:plasma membrane"/>
    <property type="evidence" value="ECO:0007669"/>
    <property type="project" value="UniProtKB-SubCell"/>
</dbReference>
<comment type="similarity">
    <text evidence="2">Belongs to the tellurite-resistance/dicarboxylate transporter (TDT) family.</text>
</comment>